<dbReference type="Proteomes" id="UP001286456">
    <property type="component" value="Unassembled WGS sequence"/>
</dbReference>
<sequence>MDRQTGPDFIWHGHGSVRGREGGEVRLWRSSWSEWWWQCAALPPCRLAAGRLAAAADPCPCPQSVWLAAMDDDLFKRRRRRIDNQKRKIAMFGKHGRIGDVSMLKQPSEPSHRKSLERISQSCTLRIGDLDVPQRKRGRWIFVGLAGTGDAECANADSRGRQDEQDSPDFGRALQCCTRHRGLLRLSLVWHLQVDFSGLHRNACSCLLPRMAVGRWDRCVLCLVRAKTKKKIKKPTLHNCRQARRAREEQNGHKLVSLLPKKRGAAKRSRRKLCMNGRRSPRILAVSIALK</sequence>
<name>A0AAE0I9Q4_9PEZI</name>
<evidence type="ECO:0000313" key="2">
    <source>
        <dbReference type="Proteomes" id="UP001286456"/>
    </source>
</evidence>
<reference evidence="1" key="1">
    <citation type="journal article" date="2023" name="Mol. Phylogenet. Evol.">
        <title>Genome-scale phylogeny and comparative genomics of the fungal order Sordariales.</title>
        <authorList>
            <person name="Hensen N."/>
            <person name="Bonometti L."/>
            <person name="Westerberg I."/>
            <person name="Brannstrom I.O."/>
            <person name="Guillou S."/>
            <person name="Cros-Aarteil S."/>
            <person name="Calhoun S."/>
            <person name="Haridas S."/>
            <person name="Kuo A."/>
            <person name="Mondo S."/>
            <person name="Pangilinan J."/>
            <person name="Riley R."/>
            <person name="LaButti K."/>
            <person name="Andreopoulos B."/>
            <person name="Lipzen A."/>
            <person name="Chen C."/>
            <person name="Yan M."/>
            <person name="Daum C."/>
            <person name="Ng V."/>
            <person name="Clum A."/>
            <person name="Steindorff A."/>
            <person name="Ohm R.A."/>
            <person name="Martin F."/>
            <person name="Silar P."/>
            <person name="Natvig D.O."/>
            <person name="Lalanne C."/>
            <person name="Gautier V."/>
            <person name="Ament-Velasquez S.L."/>
            <person name="Kruys A."/>
            <person name="Hutchinson M.I."/>
            <person name="Powell A.J."/>
            <person name="Barry K."/>
            <person name="Miller A.N."/>
            <person name="Grigoriev I.V."/>
            <person name="Debuchy R."/>
            <person name="Gladieux P."/>
            <person name="Hiltunen Thoren M."/>
            <person name="Johannesson H."/>
        </authorList>
    </citation>
    <scope>NUCLEOTIDE SEQUENCE</scope>
    <source>
        <strain evidence="1">SMH4131-1</strain>
    </source>
</reference>
<gene>
    <name evidence="1" type="ORF">B0T19DRAFT_257455</name>
</gene>
<comment type="caution">
    <text evidence="1">The sequence shown here is derived from an EMBL/GenBank/DDBJ whole genome shotgun (WGS) entry which is preliminary data.</text>
</comment>
<protein>
    <submittedName>
        <fullName evidence="1">Uncharacterized protein</fullName>
    </submittedName>
</protein>
<dbReference type="EMBL" id="JAUEPO010000005">
    <property type="protein sequence ID" value="KAK3321068.1"/>
    <property type="molecule type" value="Genomic_DNA"/>
</dbReference>
<organism evidence="1 2">
    <name type="scientific">Cercophora scortea</name>
    <dbReference type="NCBI Taxonomy" id="314031"/>
    <lineage>
        <taxon>Eukaryota</taxon>
        <taxon>Fungi</taxon>
        <taxon>Dikarya</taxon>
        <taxon>Ascomycota</taxon>
        <taxon>Pezizomycotina</taxon>
        <taxon>Sordariomycetes</taxon>
        <taxon>Sordariomycetidae</taxon>
        <taxon>Sordariales</taxon>
        <taxon>Lasiosphaeriaceae</taxon>
        <taxon>Cercophora</taxon>
    </lineage>
</organism>
<evidence type="ECO:0000313" key="1">
    <source>
        <dbReference type="EMBL" id="KAK3321068.1"/>
    </source>
</evidence>
<accession>A0AAE0I9Q4</accession>
<keyword evidence="2" id="KW-1185">Reference proteome</keyword>
<proteinExistence type="predicted"/>
<reference evidence="1" key="2">
    <citation type="submission" date="2023-06" db="EMBL/GenBank/DDBJ databases">
        <authorList>
            <consortium name="Lawrence Berkeley National Laboratory"/>
            <person name="Haridas S."/>
            <person name="Hensen N."/>
            <person name="Bonometti L."/>
            <person name="Westerberg I."/>
            <person name="Brannstrom I.O."/>
            <person name="Guillou S."/>
            <person name="Cros-Aarteil S."/>
            <person name="Calhoun S."/>
            <person name="Kuo A."/>
            <person name="Mondo S."/>
            <person name="Pangilinan J."/>
            <person name="Riley R."/>
            <person name="Labutti K."/>
            <person name="Andreopoulos B."/>
            <person name="Lipzen A."/>
            <person name="Chen C."/>
            <person name="Yanf M."/>
            <person name="Daum C."/>
            <person name="Ng V."/>
            <person name="Clum A."/>
            <person name="Steindorff A."/>
            <person name="Ohm R."/>
            <person name="Martin F."/>
            <person name="Silar P."/>
            <person name="Natvig D."/>
            <person name="Lalanne C."/>
            <person name="Gautier V."/>
            <person name="Ament-Velasquez S.L."/>
            <person name="Kruys A."/>
            <person name="Hutchinson M.I."/>
            <person name="Powell A.J."/>
            <person name="Barry K."/>
            <person name="Miller A.N."/>
            <person name="Grigoriev I.V."/>
            <person name="Debuchy R."/>
            <person name="Gladieux P."/>
            <person name="Thoren M.H."/>
            <person name="Johannesson H."/>
        </authorList>
    </citation>
    <scope>NUCLEOTIDE SEQUENCE</scope>
    <source>
        <strain evidence="1">SMH4131-1</strain>
    </source>
</reference>
<dbReference type="AlphaFoldDB" id="A0AAE0I9Q4"/>